<dbReference type="Proteomes" id="UP000193944">
    <property type="component" value="Unassembled WGS sequence"/>
</dbReference>
<evidence type="ECO:0000313" key="3">
    <source>
        <dbReference type="EMBL" id="ORX38760.1"/>
    </source>
</evidence>
<gene>
    <name evidence="3" type="ORF">BCR32DRAFT_298750</name>
</gene>
<feature type="compositionally biased region" description="Basic residues" evidence="2">
    <location>
        <begin position="601"/>
        <end position="614"/>
    </location>
</feature>
<organism evidence="3 4">
    <name type="scientific">Anaeromyces robustus</name>
    <dbReference type="NCBI Taxonomy" id="1754192"/>
    <lineage>
        <taxon>Eukaryota</taxon>
        <taxon>Fungi</taxon>
        <taxon>Fungi incertae sedis</taxon>
        <taxon>Chytridiomycota</taxon>
        <taxon>Chytridiomycota incertae sedis</taxon>
        <taxon>Neocallimastigomycetes</taxon>
        <taxon>Neocallimastigales</taxon>
        <taxon>Neocallimastigaceae</taxon>
        <taxon>Anaeromyces</taxon>
    </lineage>
</organism>
<accession>A0A1Y1UL27</accession>
<dbReference type="EMBL" id="MCFG01000903">
    <property type="protein sequence ID" value="ORX38760.1"/>
    <property type="molecule type" value="Genomic_DNA"/>
</dbReference>
<evidence type="ECO:0000313" key="4">
    <source>
        <dbReference type="Proteomes" id="UP000193944"/>
    </source>
</evidence>
<proteinExistence type="predicted"/>
<dbReference type="STRING" id="1754192.A0A1Y1UL27"/>
<feature type="region of interest" description="Disordered" evidence="2">
    <location>
        <begin position="34"/>
        <end position="69"/>
    </location>
</feature>
<feature type="compositionally biased region" description="Basic residues" evidence="2">
    <location>
        <begin position="638"/>
        <end position="655"/>
    </location>
</feature>
<reference evidence="3 4" key="2">
    <citation type="submission" date="2016-08" db="EMBL/GenBank/DDBJ databases">
        <title>Pervasive Adenine N6-methylation of Active Genes in Fungi.</title>
        <authorList>
            <consortium name="DOE Joint Genome Institute"/>
            <person name="Mondo S.J."/>
            <person name="Dannebaum R.O."/>
            <person name="Kuo R.C."/>
            <person name="Labutti K."/>
            <person name="Haridas S."/>
            <person name="Kuo A."/>
            <person name="Salamov A."/>
            <person name="Ahrendt S.R."/>
            <person name="Lipzen A."/>
            <person name="Sullivan W."/>
            <person name="Andreopoulos W.B."/>
            <person name="Clum A."/>
            <person name="Lindquist E."/>
            <person name="Daum C."/>
            <person name="Ramamoorthy G.K."/>
            <person name="Gryganskyi A."/>
            <person name="Culley D."/>
            <person name="Magnuson J.K."/>
            <person name="James T.Y."/>
            <person name="O'Malley M.A."/>
            <person name="Stajich J.E."/>
            <person name="Spatafora J.W."/>
            <person name="Visel A."/>
            <person name="Grigoriev I.V."/>
        </authorList>
    </citation>
    <scope>NUCLEOTIDE SEQUENCE [LARGE SCALE GENOMIC DNA]</scope>
    <source>
        <strain evidence="3 4">S4</strain>
    </source>
</reference>
<evidence type="ECO:0000256" key="2">
    <source>
        <dbReference type="SAM" id="MobiDB-lite"/>
    </source>
</evidence>
<feature type="region of interest" description="Disordered" evidence="2">
    <location>
        <begin position="591"/>
        <end position="655"/>
    </location>
</feature>
<dbReference type="OrthoDB" id="10490182at2759"/>
<keyword evidence="1" id="KW-0175">Coiled coil</keyword>
<feature type="compositionally biased region" description="Basic and acidic residues" evidence="2">
    <location>
        <begin position="621"/>
        <end position="637"/>
    </location>
</feature>
<reference evidence="3 4" key="1">
    <citation type="submission" date="2016-08" db="EMBL/GenBank/DDBJ databases">
        <title>A Parts List for Fungal Cellulosomes Revealed by Comparative Genomics.</title>
        <authorList>
            <consortium name="DOE Joint Genome Institute"/>
            <person name="Haitjema C.H."/>
            <person name="Gilmore S.P."/>
            <person name="Henske J.K."/>
            <person name="Solomon K.V."/>
            <person name="De Groot R."/>
            <person name="Kuo A."/>
            <person name="Mondo S.J."/>
            <person name="Salamov A.A."/>
            <person name="Labutti K."/>
            <person name="Zhao Z."/>
            <person name="Chiniquy J."/>
            <person name="Barry K."/>
            <person name="Brewer H.M."/>
            <person name="Purvine S.O."/>
            <person name="Wright A.T."/>
            <person name="Boxma B."/>
            <person name="Van Alen T."/>
            <person name="Hackstein J.H."/>
            <person name="Baker S.E."/>
            <person name="Grigoriev I.V."/>
            <person name="O'Malley M.A."/>
        </authorList>
    </citation>
    <scope>NUCLEOTIDE SEQUENCE [LARGE SCALE GENOMIC DNA]</scope>
    <source>
        <strain evidence="3 4">S4</strain>
    </source>
</reference>
<feature type="compositionally biased region" description="Basic and acidic residues" evidence="2">
    <location>
        <begin position="36"/>
        <end position="45"/>
    </location>
</feature>
<dbReference type="AlphaFoldDB" id="A0A1Y1UL27"/>
<name>A0A1Y1UL27_9FUNG</name>
<keyword evidence="4" id="KW-1185">Reference proteome</keyword>
<feature type="coiled-coil region" evidence="1">
    <location>
        <begin position="129"/>
        <end position="181"/>
    </location>
</feature>
<protein>
    <submittedName>
        <fullName evidence="3">Uncharacterized protein</fullName>
    </submittedName>
</protein>
<sequence>MQQNEMKLLEEIKELLTNNNNAQINTGKAMVAAEEVQDKEVKENDNANANAAPPPETSEESIIEQKNNENEEFEKLYQEISKNIDDYKSMVSKNENVTSDEQFTKAAMIRDKTKTIKQYINKLTSLAENDDQKNKVKEINDKYDNVESNHIEKVNNDQEIVKDEAAAKEAAKEDAENAESEKPKNVISINHAKKIISEIAASTTNEAQVDEVQRIIKEIQLNDQVEDAEKEAANVDEDEAVAKALNEVASNSMNDEQVEEVRKFIKSIEAKAIIDENLKKEEVIKKLIFDISANSTNEEQVHQIQRILEKIELYNKFTEEKQQEREDNLAFGHEMAEEIQKTPDEISNDLKNLLVNLVNQATTEEEAANVANIITQIKKHDELIKEKQAADTEQYVKVPNTEAYMIDLTDGTSNEVYLKEDQEIIDQPVAKNEVPVINLEEIDDTESHKGMYILGAFGVLALAGFGYSYRSKAKKLNDEFPFSDNNLPFSNSMNGLVVDKNFLLRKNSIPKPENIINNDAVIRPSQPSWATSILMDENNKKGLKDSIQMTEDPEQLLDEQLREIENKEKVIVNKAANTPSVVITIDENNATTEVTEESPKPKQKKATKKPKLRRSISVISLDKKAKEDKEESANTEKKRSKKEKKDKKQKKSRKTKSLIIEKVKEEPKELDEDVELSLNTSFILDAPSLLFNDEEIVEAKKNNSLLNTEKPNLPKRISSCTPETKEVLPTVQESEEILPVLTELENEDSECQFSQEFAKELMEDYNKKFGPVLSNLLEWSEEEECLSRHGDVNGIVTTYDIVLVSKLGIMRNDNAWCNDYLYSLFDSYQPYQMDHTNYTNKINYIRRGIRCHGIDISDTYVIFIRRIRSWTLPKFRNFLEKNFPEFNNTIVAVKHSSLLNDNLYQIKTTASEENINKFIDKSQAFLCSYQEKTLPL</sequence>
<evidence type="ECO:0000256" key="1">
    <source>
        <dbReference type="SAM" id="Coils"/>
    </source>
</evidence>
<comment type="caution">
    <text evidence="3">The sequence shown here is derived from an EMBL/GenBank/DDBJ whole genome shotgun (WGS) entry which is preliminary data.</text>
</comment>